<gene>
    <name evidence="2" type="ORF">CC80DRAFT_550960</name>
</gene>
<feature type="region of interest" description="Disordered" evidence="1">
    <location>
        <begin position="1"/>
        <end position="53"/>
    </location>
</feature>
<organism evidence="2 3">
    <name type="scientific">Byssothecium circinans</name>
    <dbReference type="NCBI Taxonomy" id="147558"/>
    <lineage>
        <taxon>Eukaryota</taxon>
        <taxon>Fungi</taxon>
        <taxon>Dikarya</taxon>
        <taxon>Ascomycota</taxon>
        <taxon>Pezizomycotina</taxon>
        <taxon>Dothideomycetes</taxon>
        <taxon>Pleosporomycetidae</taxon>
        <taxon>Pleosporales</taxon>
        <taxon>Massarineae</taxon>
        <taxon>Massarinaceae</taxon>
        <taxon>Byssothecium</taxon>
    </lineage>
</organism>
<dbReference type="OrthoDB" id="3744681at2759"/>
<evidence type="ECO:0000313" key="3">
    <source>
        <dbReference type="Proteomes" id="UP000800035"/>
    </source>
</evidence>
<dbReference type="EMBL" id="ML977001">
    <property type="protein sequence ID" value="KAF1954034.1"/>
    <property type="molecule type" value="Genomic_DNA"/>
</dbReference>
<dbReference type="AlphaFoldDB" id="A0A6A5TP83"/>
<protein>
    <submittedName>
        <fullName evidence="2">Uncharacterized protein</fullName>
    </submittedName>
</protein>
<dbReference type="Proteomes" id="UP000800035">
    <property type="component" value="Unassembled WGS sequence"/>
</dbReference>
<proteinExistence type="predicted"/>
<keyword evidence="3" id="KW-1185">Reference proteome</keyword>
<sequence>MSNSANNSSASSSSQAAGSQGPQSSTNDASPASGPPAPAVTTNPHGPALHPSITDRPLVPGLYGVNLAALTAPRPLRETVDYLMSVDNWVRAPGNQPGTITIYLGQAVNIVGSERFELNSAGRLVLREDDELCRQGAELGVPEEVMQWLKRGDEMITLSETLFR</sequence>
<evidence type="ECO:0000256" key="1">
    <source>
        <dbReference type="SAM" id="MobiDB-lite"/>
    </source>
</evidence>
<evidence type="ECO:0000313" key="2">
    <source>
        <dbReference type="EMBL" id="KAF1954034.1"/>
    </source>
</evidence>
<accession>A0A6A5TP83</accession>
<feature type="compositionally biased region" description="Low complexity" evidence="1">
    <location>
        <begin position="1"/>
        <end position="32"/>
    </location>
</feature>
<name>A0A6A5TP83_9PLEO</name>
<reference evidence="2" key="1">
    <citation type="journal article" date="2020" name="Stud. Mycol.">
        <title>101 Dothideomycetes genomes: a test case for predicting lifestyles and emergence of pathogens.</title>
        <authorList>
            <person name="Haridas S."/>
            <person name="Albert R."/>
            <person name="Binder M."/>
            <person name="Bloem J."/>
            <person name="Labutti K."/>
            <person name="Salamov A."/>
            <person name="Andreopoulos B."/>
            <person name="Baker S."/>
            <person name="Barry K."/>
            <person name="Bills G."/>
            <person name="Bluhm B."/>
            <person name="Cannon C."/>
            <person name="Castanera R."/>
            <person name="Culley D."/>
            <person name="Daum C."/>
            <person name="Ezra D."/>
            <person name="Gonzalez J."/>
            <person name="Henrissat B."/>
            <person name="Kuo A."/>
            <person name="Liang C."/>
            <person name="Lipzen A."/>
            <person name="Lutzoni F."/>
            <person name="Magnuson J."/>
            <person name="Mondo S."/>
            <person name="Nolan M."/>
            <person name="Ohm R."/>
            <person name="Pangilinan J."/>
            <person name="Park H.-J."/>
            <person name="Ramirez L."/>
            <person name="Alfaro M."/>
            <person name="Sun H."/>
            <person name="Tritt A."/>
            <person name="Yoshinaga Y."/>
            <person name="Zwiers L.-H."/>
            <person name="Turgeon B."/>
            <person name="Goodwin S."/>
            <person name="Spatafora J."/>
            <person name="Crous P."/>
            <person name="Grigoriev I."/>
        </authorList>
    </citation>
    <scope>NUCLEOTIDE SEQUENCE</scope>
    <source>
        <strain evidence="2">CBS 675.92</strain>
    </source>
</reference>